<feature type="coiled-coil region" evidence="1">
    <location>
        <begin position="31"/>
        <end position="58"/>
    </location>
</feature>
<evidence type="ECO:0000313" key="3">
    <source>
        <dbReference type="Proteomes" id="UP001473302"/>
    </source>
</evidence>
<sequence>MKKEYRVNVPVNFGEKDTLLISFVEFYKSVAVACETTVANLEQLKKEHKENIQSIEMTKLVGTNQSFNKELEEPAILLIPTIVQANKSVEAQVKQVFEIFGCL</sequence>
<reference evidence="2 3" key="1">
    <citation type="submission" date="2024-04" db="EMBL/GenBank/DDBJ databases">
        <title>genome sequences of Mucor flavus KT1a and Helicostylum pulchrum KT1b strains isolated from the surface of a dry-aged beef.</title>
        <authorList>
            <person name="Toyotome T."/>
            <person name="Hosono M."/>
            <person name="Torimaru M."/>
            <person name="Fukuda K."/>
            <person name="Mikami N."/>
        </authorList>
    </citation>
    <scope>NUCLEOTIDE SEQUENCE [LARGE SCALE GENOMIC DNA]</scope>
    <source>
        <strain evidence="2 3">KT1a</strain>
    </source>
</reference>
<evidence type="ECO:0000313" key="2">
    <source>
        <dbReference type="EMBL" id="GAA5816475.1"/>
    </source>
</evidence>
<accession>A0ABP9ZBK4</accession>
<gene>
    <name evidence="2" type="ORF">MFLAVUS_010004</name>
</gene>
<keyword evidence="1" id="KW-0175">Coiled coil</keyword>
<proteinExistence type="predicted"/>
<comment type="caution">
    <text evidence="2">The sequence shown here is derived from an EMBL/GenBank/DDBJ whole genome shotgun (WGS) entry which is preliminary data.</text>
</comment>
<protein>
    <submittedName>
        <fullName evidence="2">Uncharacterized protein</fullName>
    </submittedName>
</protein>
<evidence type="ECO:0000256" key="1">
    <source>
        <dbReference type="SAM" id="Coils"/>
    </source>
</evidence>
<keyword evidence="3" id="KW-1185">Reference proteome</keyword>
<organism evidence="2 3">
    <name type="scientific">Mucor flavus</name>
    <dbReference type="NCBI Taxonomy" id="439312"/>
    <lineage>
        <taxon>Eukaryota</taxon>
        <taxon>Fungi</taxon>
        <taxon>Fungi incertae sedis</taxon>
        <taxon>Mucoromycota</taxon>
        <taxon>Mucoromycotina</taxon>
        <taxon>Mucoromycetes</taxon>
        <taxon>Mucorales</taxon>
        <taxon>Mucorineae</taxon>
        <taxon>Mucoraceae</taxon>
        <taxon>Mucor</taxon>
    </lineage>
</organism>
<name>A0ABP9ZBK4_9FUNG</name>
<dbReference type="Proteomes" id="UP001473302">
    <property type="component" value="Unassembled WGS sequence"/>
</dbReference>
<dbReference type="EMBL" id="BAABUK010000032">
    <property type="protein sequence ID" value="GAA5816475.1"/>
    <property type="molecule type" value="Genomic_DNA"/>
</dbReference>